<keyword evidence="2" id="KW-1185">Reference proteome</keyword>
<evidence type="ECO:0000313" key="1">
    <source>
        <dbReference type="EMBL" id="CAE14445.1"/>
    </source>
</evidence>
<dbReference type="EMBL" id="BX571866">
    <property type="protein sequence ID" value="CAE14445.1"/>
    <property type="molecule type" value="Genomic_DNA"/>
</dbReference>
<reference evidence="2" key="1">
    <citation type="journal article" date="2003" name="Nat. Biotechnol.">
        <title>The genome sequence of the entomopathogenic bacterium Photorhabdus luminescens.</title>
        <authorList>
            <person name="Duchaud E."/>
            <person name="Rusniok C."/>
            <person name="Frangeul L."/>
            <person name="Buchrieser C."/>
            <person name="Givaudan A."/>
            <person name="Taourit S."/>
            <person name="Bocs S."/>
            <person name="Boursaux-Eude C."/>
            <person name="Chandler M."/>
            <person name="Charles J.-F."/>
            <person name="Dassa E."/>
            <person name="Derose R."/>
            <person name="Derzelle S."/>
            <person name="Freyssinet G."/>
            <person name="Gaudriault S."/>
            <person name="Medigue C."/>
            <person name="Lanois A."/>
            <person name="Powell K."/>
            <person name="Siguier P."/>
            <person name="Vincent R."/>
            <person name="Wingate V."/>
            <person name="Zouine M."/>
            <person name="Glaser P."/>
            <person name="Boemare N."/>
            <person name="Danchin A."/>
            <person name="Kunst F."/>
        </authorList>
    </citation>
    <scope>NUCLEOTIDE SEQUENCE [LARGE SCALE GENOMIC DNA]</scope>
    <source>
        <strain evidence="2">DSM 15139 / CIP 105565 / TT01</strain>
    </source>
</reference>
<evidence type="ECO:0000313" key="2">
    <source>
        <dbReference type="Proteomes" id="UP000002514"/>
    </source>
</evidence>
<dbReference type="Proteomes" id="UP000002514">
    <property type="component" value="Chromosome"/>
</dbReference>
<dbReference type="STRING" id="243265.plu2152"/>
<dbReference type="Gene3D" id="1.20.5.190">
    <property type="match status" value="1"/>
</dbReference>
<name>Q7N508_PHOLL</name>
<proteinExistence type="predicted"/>
<accession>Q7N508</accession>
<organism evidence="1 2">
    <name type="scientific">Photorhabdus laumondii subsp. laumondii (strain DSM 15139 / CIP 105565 / TT01)</name>
    <name type="common">Photorhabdus luminescens subsp. laumondii</name>
    <dbReference type="NCBI Taxonomy" id="243265"/>
    <lineage>
        <taxon>Bacteria</taxon>
        <taxon>Pseudomonadati</taxon>
        <taxon>Pseudomonadota</taxon>
        <taxon>Gammaproteobacteria</taxon>
        <taxon>Enterobacterales</taxon>
        <taxon>Morganellaceae</taxon>
        <taxon>Photorhabdus</taxon>
    </lineage>
</organism>
<dbReference type="OrthoDB" id="6466979at2"/>
<sequence>MAKIYEFSANDIATIESHKHLPNTMKYGNGNGGGGGDMLEARVAKLESDVEHIKATMSDVKADLKSVISDVGTMKTDVAVIMQKLDVINNTLSKKPSEEQLNARLTKSENRFDSKFTEVEGKFDARLTKSENRFDSKFTEVEGKFDARLTKSENRFDSKFTEVEGKFDARLTKSENRFDSKLTEVESKQTESVLIETLESSRIDNTPFTFLGNAVANAVDSVSDEWASLPFASKGATLSHVISPLAI</sequence>
<dbReference type="GeneID" id="48851198"/>
<dbReference type="HOGENOM" id="CLU_1123715_0_0_6"/>
<gene>
    <name evidence="1" type="ordered locus">plu2152</name>
</gene>
<dbReference type="RefSeq" id="WP_011146406.1">
    <property type="nucleotide sequence ID" value="NC_005126.1"/>
</dbReference>
<protein>
    <submittedName>
        <fullName evidence="1">Photorhabdus luminescens subsp. laumondii TTO1 complete genome segment 8/17</fullName>
    </submittedName>
</protein>
<dbReference type="AlphaFoldDB" id="Q7N508"/>
<dbReference type="KEGG" id="plu:plu2152"/>